<evidence type="ECO:0000313" key="2">
    <source>
        <dbReference type="Proteomes" id="UP000199203"/>
    </source>
</evidence>
<dbReference type="Gene3D" id="3.40.50.1000">
    <property type="entry name" value="HAD superfamily/HAD-like"/>
    <property type="match status" value="1"/>
</dbReference>
<name>A0A1G7RTW2_9FLAO</name>
<dbReference type="SUPFAM" id="SSF56784">
    <property type="entry name" value="HAD-like"/>
    <property type="match status" value="1"/>
</dbReference>
<dbReference type="PANTHER" id="PTHR46191">
    <property type="match status" value="1"/>
</dbReference>
<accession>A0A1G7RTW2</accession>
<dbReference type="Gene3D" id="1.10.150.400">
    <property type="match status" value="1"/>
</dbReference>
<protein>
    <submittedName>
        <fullName evidence="1">Putative hydrolase of the HAD superfamily</fullName>
    </submittedName>
</protein>
<dbReference type="InterPro" id="IPR023214">
    <property type="entry name" value="HAD_sf"/>
</dbReference>
<keyword evidence="2" id="KW-1185">Reference proteome</keyword>
<organism evidence="1 2">
    <name type="scientific">Epilithonimonas hungarica</name>
    <dbReference type="NCBI Taxonomy" id="454006"/>
    <lineage>
        <taxon>Bacteria</taxon>
        <taxon>Pseudomonadati</taxon>
        <taxon>Bacteroidota</taxon>
        <taxon>Flavobacteriia</taxon>
        <taxon>Flavobacteriales</taxon>
        <taxon>Weeksellaceae</taxon>
        <taxon>Chryseobacterium group</taxon>
        <taxon>Epilithonimonas</taxon>
    </lineage>
</organism>
<dbReference type="InterPro" id="IPR051828">
    <property type="entry name" value="HAD-like_hydrolase_domain"/>
</dbReference>
<reference evidence="2" key="1">
    <citation type="submission" date="2016-10" db="EMBL/GenBank/DDBJ databases">
        <authorList>
            <person name="Varghese N."/>
            <person name="Submissions S."/>
        </authorList>
    </citation>
    <scope>NUCLEOTIDE SEQUENCE [LARGE SCALE GENOMIC DNA]</scope>
    <source>
        <strain evidence="2">DSM 19684</strain>
    </source>
</reference>
<gene>
    <name evidence="1" type="ORF">SAMN05421825_2775</name>
</gene>
<dbReference type="AlphaFoldDB" id="A0A1G7RTW2"/>
<dbReference type="InterPro" id="IPR041492">
    <property type="entry name" value="HAD_2"/>
</dbReference>
<sequence>MVNKPIKWLFVEIDIDSYEHFSFDLWMTIIRSNPQFKPKRTVLLKEYFDIDKNVEEIDRVIRHYDNLFNIISEKTGNHIEREEVFFLIIASLGKDIQGISVDDLRGFFMRSDKLFIENIPRIIWKDIDQLLKKIKEKEKTASILSNTAFIYGDSLRKVLRQLELEQYFSFMIFSDEIGMSKPNIKIFEYLYKKTQELRPLHRSQIIHIGDNKIADQNGALSYGMNAKLVKF</sequence>
<dbReference type="PANTHER" id="PTHR46191:SF2">
    <property type="entry name" value="HALOACID DEHALOGENASE-LIKE HYDROLASE DOMAIN-CONTAINING PROTEIN 3"/>
    <property type="match status" value="1"/>
</dbReference>
<dbReference type="InterPro" id="IPR006439">
    <property type="entry name" value="HAD-SF_hydro_IA"/>
</dbReference>
<dbReference type="STRING" id="454006.SAMN05421825_2775"/>
<dbReference type="EMBL" id="FNBH01000003">
    <property type="protein sequence ID" value="SDG14084.1"/>
    <property type="molecule type" value="Genomic_DNA"/>
</dbReference>
<dbReference type="Pfam" id="PF13419">
    <property type="entry name" value="HAD_2"/>
    <property type="match status" value="1"/>
</dbReference>
<dbReference type="GO" id="GO:0016787">
    <property type="term" value="F:hydrolase activity"/>
    <property type="evidence" value="ECO:0007669"/>
    <property type="project" value="UniProtKB-KW"/>
</dbReference>
<evidence type="ECO:0000313" key="1">
    <source>
        <dbReference type="EMBL" id="SDG14084.1"/>
    </source>
</evidence>
<dbReference type="InterPro" id="IPR036412">
    <property type="entry name" value="HAD-like_sf"/>
</dbReference>
<keyword evidence="1" id="KW-0378">Hydrolase</keyword>
<dbReference type="NCBIfam" id="TIGR01549">
    <property type="entry name" value="HAD-SF-IA-v1"/>
    <property type="match status" value="1"/>
</dbReference>
<proteinExistence type="predicted"/>
<dbReference type="Proteomes" id="UP000199203">
    <property type="component" value="Unassembled WGS sequence"/>
</dbReference>